<evidence type="ECO:0000256" key="2">
    <source>
        <dbReference type="ARBA" id="ARBA00022692"/>
    </source>
</evidence>
<protein>
    <submittedName>
        <fullName evidence="4">Uncharacterized protein</fullName>
    </submittedName>
</protein>
<gene>
    <name evidence="4" type="ORF">VNO77_04353</name>
</gene>
<dbReference type="Proteomes" id="UP001367508">
    <property type="component" value="Unassembled WGS sequence"/>
</dbReference>
<evidence type="ECO:0000313" key="4">
    <source>
        <dbReference type="EMBL" id="KAK7362244.1"/>
    </source>
</evidence>
<dbReference type="InterPro" id="IPR023395">
    <property type="entry name" value="MCP_dom_sf"/>
</dbReference>
<proteinExistence type="predicted"/>
<organism evidence="4 5">
    <name type="scientific">Canavalia gladiata</name>
    <name type="common">Sword bean</name>
    <name type="synonym">Dolichos gladiatus</name>
    <dbReference type="NCBI Taxonomy" id="3824"/>
    <lineage>
        <taxon>Eukaryota</taxon>
        <taxon>Viridiplantae</taxon>
        <taxon>Streptophyta</taxon>
        <taxon>Embryophyta</taxon>
        <taxon>Tracheophyta</taxon>
        <taxon>Spermatophyta</taxon>
        <taxon>Magnoliopsida</taxon>
        <taxon>eudicotyledons</taxon>
        <taxon>Gunneridae</taxon>
        <taxon>Pentapetalae</taxon>
        <taxon>rosids</taxon>
        <taxon>fabids</taxon>
        <taxon>Fabales</taxon>
        <taxon>Fabaceae</taxon>
        <taxon>Papilionoideae</taxon>
        <taxon>50 kb inversion clade</taxon>
        <taxon>NPAAA clade</taxon>
        <taxon>indigoferoid/millettioid clade</taxon>
        <taxon>Phaseoleae</taxon>
        <taxon>Canavalia</taxon>
    </lineage>
</organism>
<comment type="subcellular location">
    <subcellularLocation>
        <location evidence="1">Membrane</location>
        <topology evidence="1">Multi-pass membrane protein</topology>
    </subcellularLocation>
</comment>
<accession>A0AAN9N209</accession>
<dbReference type="AlphaFoldDB" id="A0AAN9N209"/>
<dbReference type="EMBL" id="JAYMYQ010000001">
    <property type="protein sequence ID" value="KAK7362244.1"/>
    <property type="molecule type" value="Genomic_DNA"/>
</dbReference>
<sequence length="157" mass="17057">MVAKLTGAINVFLDQSWRGYKQQLASSRLVNSWVCQHLSQPNKSPFGSACRSSSSSWISFGMSIASIASIASSSSVPMFPQPLGHQPPNSHLLQLRPLPPHSLRLESQRPDDSIVVVGLVCGSLSEIASATTTFPLDLVRRRMQLEGAASRARVWSI</sequence>
<keyword evidence="3" id="KW-0472">Membrane</keyword>
<keyword evidence="5" id="KW-1185">Reference proteome</keyword>
<evidence type="ECO:0000313" key="5">
    <source>
        <dbReference type="Proteomes" id="UP001367508"/>
    </source>
</evidence>
<evidence type="ECO:0000256" key="3">
    <source>
        <dbReference type="ARBA" id="ARBA00023136"/>
    </source>
</evidence>
<dbReference type="InterPro" id="IPR018108">
    <property type="entry name" value="MCP_transmembrane"/>
</dbReference>
<reference evidence="4 5" key="1">
    <citation type="submission" date="2024-01" db="EMBL/GenBank/DDBJ databases">
        <title>The genomes of 5 underutilized Papilionoideae crops provide insights into root nodulation and disease resistanc.</title>
        <authorList>
            <person name="Jiang F."/>
        </authorList>
    </citation>
    <scope>NUCLEOTIDE SEQUENCE [LARGE SCALE GENOMIC DNA]</scope>
    <source>
        <strain evidence="4">LVBAO_FW01</strain>
        <tissue evidence="4">Leaves</tissue>
    </source>
</reference>
<comment type="caution">
    <text evidence="4">The sequence shown here is derived from an EMBL/GenBank/DDBJ whole genome shotgun (WGS) entry which is preliminary data.</text>
</comment>
<dbReference type="Pfam" id="PF00153">
    <property type="entry name" value="Mito_carr"/>
    <property type="match status" value="1"/>
</dbReference>
<name>A0AAN9N209_CANGL</name>
<dbReference type="GO" id="GO:0016020">
    <property type="term" value="C:membrane"/>
    <property type="evidence" value="ECO:0007669"/>
    <property type="project" value="UniProtKB-SubCell"/>
</dbReference>
<dbReference type="Gene3D" id="1.50.40.10">
    <property type="entry name" value="Mitochondrial carrier domain"/>
    <property type="match status" value="1"/>
</dbReference>
<evidence type="ECO:0000256" key="1">
    <source>
        <dbReference type="ARBA" id="ARBA00004141"/>
    </source>
</evidence>
<dbReference type="SUPFAM" id="SSF103506">
    <property type="entry name" value="Mitochondrial carrier"/>
    <property type="match status" value="1"/>
</dbReference>
<keyword evidence="2" id="KW-0812">Transmembrane</keyword>